<dbReference type="RefSeq" id="WP_071808921.1">
    <property type="nucleotide sequence ID" value="NZ_MEIA01000475.1"/>
</dbReference>
<keyword evidence="5" id="KW-1185">Reference proteome</keyword>
<name>A0A1K0FCE3_9ACTN</name>
<comment type="caution">
    <text evidence="4">The sequence shown here is derived from an EMBL/GenBank/DDBJ whole genome shotgun (WGS) entry which is preliminary data.</text>
</comment>
<dbReference type="AlphaFoldDB" id="A0A1K0FCE3"/>
<gene>
    <name evidence="4" type="ORF">BG844_31235</name>
</gene>
<dbReference type="PROSITE" id="PS51318">
    <property type="entry name" value="TAT"/>
    <property type="match status" value="1"/>
</dbReference>
<evidence type="ECO:0000313" key="4">
    <source>
        <dbReference type="EMBL" id="OJF10501.1"/>
    </source>
</evidence>
<keyword evidence="2" id="KW-0812">Transmembrane</keyword>
<keyword evidence="3" id="KW-0732">Signal</keyword>
<evidence type="ECO:0000313" key="5">
    <source>
        <dbReference type="Proteomes" id="UP000182486"/>
    </source>
</evidence>
<accession>A0A1K0FCE3</accession>
<feature type="transmembrane region" description="Helical" evidence="2">
    <location>
        <begin position="497"/>
        <end position="517"/>
    </location>
</feature>
<feature type="compositionally biased region" description="Gly residues" evidence="1">
    <location>
        <begin position="478"/>
        <end position="490"/>
    </location>
</feature>
<protein>
    <recommendedName>
        <fullName evidence="6">LPXTG-motif cell wall-anchored protein</fullName>
    </recommendedName>
</protein>
<dbReference type="InterPro" id="IPR006311">
    <property type="entry name" value="TAT_signal"/>
</dbReference>
<feature type="region of interest" description="Disordered" evidence="1">
    <location>
        <begin position="457"/>
        <end position="490"/>
    </location>
</feature>
<evidence type="ECO:0000256" key="2">
    <source>
        <dbReference type="SAM" id="Phobius"/>
    </source>
</evidence>
<evidence type="ECO:0008006" key="6">
    <source>
        <dbReference type="Google" id="ProtNLM"/>
    </source>
</evidence>
<feature type="signal peptide" evidence="3">
    <location>
        <begin position="1"/>
        <end position="29"/>
    </location>
</feature>
<sequence length="526" mass="53437">MHHHSGRRLLAGLAAAGAAVLGLAAPAQAAPGATLGVSLSAVTVGIGARTELRPTLSADREVSLSGATMTYELSGDLAGVSLVQDDDDCAVASPAKLTCTFPIELEVGPDFSLGDLDAGLAAAKTAVAGSTGTLTVTFAAEGVTPVTETAKVTVADSVDLTADGTDREINVKPGATFTAPLAVANTGDKTVRGAGLFFATDYAFQATRKYSNCLYVDDRLRGCLFDQAIEPGDRYGVTLPYRLRKDTYAPSSAGGEFQWMTTEDYRDLIAGLRDVGTAGDGPALTLKPKTALRGTAAAPQTDIDPDDNWQRLIVNATGQQGADIVAVGGRVSGAAGATVEAAVGLRNKGPATLDSSRRGGPTSIAVVTIPAGTEVVTVPAGCHLVDGENWPGAKAGRYYCETGFVFRAGDTVTWKFGLLVKKVVPDAAGTVEANPDCPCERFTKDLNKANDKAALIVNPTGKPAQGKPAQGDDKPAKGGAGGQGGGTGGLPITGPQGAAIAGAGTLLVAAGVAVLMVTRRRTRSES</sequence>
<dbReference type="EMBL" id="MEIA01000475">
    <property type="protein sequence ID" value="OJF10501.1"/>
    <property type="molecule type" value="Genomic_DNA"/>
</dbReference>
<proteinExistence type="predicted"/>
<organism evidence="4 5">
    <name type="scientific">Couchioplanes caeruleus subsp. caeruleus</name>
    <dbReference type="NCBI Taxonomy" id="56427"/>
    <lineage>
        <taxon>Bacteria</taxon>
        <taxon>Bacillati</taxon>
        <taxon>Actinomycetota</taxon>
        <taxon>Actinomycetes</taxon>
        <taxon>Micromonosporales</taxon>
        <taxon>Micromonosporaceae</taxon>
        <taxon>Couchioplanes</taxon>
    </lineage>
</organism>
<reference evidence="4 5" key="1">
    <citation type="submission" date="2016-09" db="EMBL/GenBank/DDBJ databases">
        <title>Couchioplanes caeruleus draft genome sequence.</title>
        <authorList>
            <person name="Sheehan J."/>
            <person name="Caffrey P."/>
        </authorList>
    </citation>
    <scope>NUCLEOTIDE SEQUENCE [LARGE SCALE GENOMIC DNA]</scope>
    <source>
        <strain evidence="4 5">DSM 43634</strain>
    </source>
</reference>
<dbReference type="Proteomes" id="UP000182486">
    <property type="component" value="Unassembled WGS sequence"/>
</dbReference>
<evidence type="ECO:0000256" key="1">
    <source>
        <dbReference type="SAM" id="MobiDB-lite"/>
    </source>
</evidence>
<keyword evidence="2" id="KW-1133">Transmembrane helix</keyword>
<evidence type="ECO:0000256" key="3">
    <source>
        <dbReference type="SAM" id="SignalP"/>
    </source>
</evidence>
<keyword evidence="2" id="KW-0472">Membrane</keyword>
<feature type="chain" id="PRO_5009663627" description="LPXTG-motif cell wall-anchored protein" evidence="3">
    <location>
        <begin position="30"/>
        <end position="526"/>
    </location>
</feature>